<dbReference type="Proteomes" id="UP001634007">
    <property type="component" value="Unassembled WGS sequence"/>
</dbReference>
<feature type="region of interest" description="Disordered" evidence="2">
    <location>
        <begin position="1"/>
        <end position="63"/>
    </location>
</feature>
<dbReference type="InterPro" id="IPR036465">
    <property type="entry name" value="vWFA_dom_sf"/>
</dbReference>
<dbReference type="GO" id="GO:0008270">
    <property type="term" value="F:zinc ion binding"/>
    <property type="evidence" value="ECO:0007669"/>
    <property type="project" value="UniProtKB-KW"/>
</dbReference>
<dbReference type="PANTHER" id="PTHR10579:SF55">
    <property type="entry name" value="E3 UBIQUITIN-PROTEIN LIGASE WAV3"/>
    <property type="match status" value="1"/>
</dbReference>
<dbReference type="SUPFAM" id="SSF57850">
    <property type="entry name" value="RING/U-box"/>
    <property type="match status" value="1"/>
</dbReference>
<proteinExistence type="predicted"/>
<reference evidence="5 6" key="1">
    <citation type="submission" date="2024-11" db="EMBL/GenBank/DDBJ databases">
        <title>Chromosome-level genome assembly of Eucalyptus globulus Labill. provides insights into its genome evolution.</title>
        <authorList>
            <person name="Li X."/>
        </authorList>
    </citation>
    <scope>NUCLEOTIDE SEQUENCE [LARGE SCALE GENOMIC DNA]</scope>
    <source>
        <strain evidence="5">CL2024</strain>
        <tissue evidence="5">Fresh tender leaves</tissue>
    </source>
</reference>
<gene>
    <name evidence="5" type="ORF">ACJRO7_024212</name>
</gene>
<dbReference type="EMBL" id="JBJKBG010000006">
    <property type="protein sequence ID" value="KAL3735012.1"/>
    <property type="molecule type" value="Genomic_DNA"/>
</dbReference>
<feature type="region of interest" description="Disordered" evidence="2">
    <location>
        <begin position="421"/>
        <end position="445"/>
    </location>
</feature>
<dbReference type="InterPro" id="IPR057427">
    <property type="entry name" value="WAV3_C"/>
</dbReference>
<dbReference type="InterPro" id="IPR013083">
    <property type="entry name" value="Znf_RING/FYVE/PHD"/>
</dbReference>
<evidence type="ECO:0000259" key="3">
    <source>
        <dbReference type="PROSITE" id="PS50089"/>
    </source>
</evidence>
<dbReference type="Pfam" id="PF13519">
    <property type="entry name" value="VWA_2"/>
    <property type="match status" value="1"/>
</dbReference>
<feature type="compositionally biased region" description="Basic and acidic residues" evidence="2">
    <location>
        <begin position="202"/>
        <end position="211"/>
    </location>
</feature>
<name>A0ABD3K7V0_EUCGL</name>
<dbReference type="InterPro" id="IPR002035">
    <property type="entry name" value="VWF_A"/>
</dbReference>
<dbReference type="SMART" id="SM00184">
    <property type="entry name" value="RING"/>
    <property type="match status" value="1"/>
</dbReference>
<keyword evidence="6" id="KW-1185">Reference proteome</keyword>
<evidence type="ECO:0000256" key="1">
    <source>
        <dbReference type="PROSITE-ProRule" id="PRU00175"/>
    </source>
</evidence>
<organism evidence="5 6">
    <name type="scientific">Eucalyptus globulus</name>
    <name type="common">Tasmanian blue gum</name>
    <dbReference type="NCBI Taxonomy" id="34317"/>
    <lineage>
        <taxon>Eukaryota</taxon>
        <taxon>Viridiplantae</taxon>
        <taxon>Streptophyta</taxon>
        <taxon>Embryophyta</taxon>
        <taxon>Tracheophyta</taxon>
        <taxon>Spermatophyta</taxon>
        <taxon>Magnoliopsida</taxon>
        <taxon>eudicotyledons</taxon>
        <taxon>Gunneridae</taxon>
        <taxon>Pentapetalae</taxon>
        <taxon>rosids</taxon>
        <taxon>malvids</taxon>
        <taxon>Myrtales</taxon>
        <taxon>Myrtaceae</taxon>
        <taxon>Myrtoideae</taxon>
        <taxon>Eucalypteae</taxon>
        <taxon>Eucalyptus</taxon>
    </lineage>
</organism>
<keyword evidence="1" id="KW-0863">Zinc-finger</keyword>
<feature type="region of interest" description="Disordered" evidence="2">
    <location>
        <begin position="659"/>
        <end position="690"/>
    </location>
</feature>
<sequence length="725" mass="77630">MGTGWRRALCSTLPKDPDSTTSPSDEEPNSPTALARCTKLRFFSNPSTPRSGKTLAPQAASTPTLRCRTISEAAHMADDTAEKSPKLECKTKPAVLKSTKSSRTLLGSYSTPSSPRSPLKLSLFKNSFKFRSACGICSNSLKAGQGTAIYTAECGHGFHFACVASLVQQGARSGSLACPVCGAAWKDVPLLAIRESNSREDDVVPVEDKKVVTIQSSSPRTPNSAGPRSRYDDDEPLSSQRFIPIPESEEAEEAEEFQGFFAKPKATQVEVTLSPESAVVSATKSHETRVVALRVKAPPAPKPRGSARSRAPVDLVAVLDVSGSMTGDKLQMLKRAVRLVVSSLGAADRLSIVAFSAAPRRLLPLRRMTARGRSAAREIVDRLACGQGTSVGDALRKATKVLEDRRERNPVASIILLSDGQDERARGGGGDANRRQPRSHESSTRFAHVEIPVHATGLGGGGGGGCCREPTDDAFAECVGGLLSVVVRDLRIQLGFAAVSAPAEIAAVYSSGGRPRFVGSGSVRLGDLYAEEERELLVELRVPASAAGSRHVLTVRCSYKDPATKEDVDGGDRALAVPEMGAVGSEDAKIGRLRSLFVVTRALAESRRLVEREEYGTAHQLLASARALVVRTGAASADEHARALDAELAEVCWRRQDRAERRRTAQRRSGNDRREAATAGLVDENGEPLTPTSAWRAAEELAKLADLKKSLRRVSELHGFENARF</sequence>
<evidence type="ECO:0000313" key="6">
    <source>
        <dbReference type="Proteomes" id="UP001634007"/>
    </source>
</evidence>
<dbReference type="InterPro" id="IPR001841">
    <property type="entry name" value="Znf_RING"/>
</dbReference>
<dbReference type="Gene3D" id="3.30.40.10">
    <property type="entry name" value="Zinc/RING finger domain, C3HC4 (zinc finger)"/>
    <property type="match status" value="1"/>
</dbReference>
<feature type="domain" description="RING-type" evidence="3">
    <location>
        <begin position="134"/>
        <end position="181"/>
    </location>
</feature>
<keyword evidence="1" id="KW-0862">Zinc</keyword>
<evidence type="ECO:0000259" key="4">
    <source>
        <dbReference type="PROSITE" id="PS50234"/>
    </source>
</evidence>
<comment type="caution">
    <text evidence="5">The sequence shown here is derived from an EMBL/GenBank/DDBJ whole genome shotgun (WGS) entry which is preliminary data.</text>
</comment>
<dbReference type="InterPro" id="IPR051266">
    <property type="entry name" value="CLCR"/>
</dbReference>
<dbReference type="Pfam" id="PF25243">
    <property type="entry name" value="WAV3_C"/>
    <property type="match status" value="1"/>
</dbReference>
<feature type="region of interest" description="Disordered" evidence="2">
    <location>
        <begin position="202"/>
        <end position="239"/>
    </location>
</feature>
<dbReference type="SMART" id="SM00327">
    <property type="entry name" value="VWA"/>
    <property type="match status" value="1"/>
</dbReference>
<dbReference type="PROSITE" id="PS50089">
    <property type="entry name" value="ZF_RING_2"/>
    <property type="match status" value="1"/>
</dbReference>
<evidence type="ECO:0000313" key="5">
    <source>
        <dbReference type="EMBL" id="KAL3735012.1"/>
    </source>
</evidence>
<dbReference type="AlphaFoldDB" id="A0ABD3K7V0"/>
<feature type="compositionally biased region" description="Basic and acidic residues" evidence="2">
    <location>
        <begin position="659"/>
        <end position="676"/>
    </location>
</feature>
<feature type="domain" description="VWFA" evidence="4">
    <location>
        <begin position="314"/>
        <end position="459"/>
    </location>
</feature>
<feature type="compositionally biased region" description="Polar residues" evidence="2">
    <location>
        <begin position="213"/>
        <end position="226"/>
    </location>
</feature>
<evidence type="ECO:0000256" key="2">
    <source>
        <dbReference type="SAM" id="MobiDB-lite"/>
    </source>
</evidence>
<dbReference type="Gene3D" id="3.40.50.410">
    <property type="entry name" value="von Willebrand factor, type A domain"/>
    <property type="match status" value="1"/>
</dbReference>
<accession>A0ABD3K7V0</accession>
<dbReference type="PROSITE" id="PS50234">
    <property type="entry name" value="VWFA"/>
    <property type="match status" value="1"/>
</dbReference>
<dbReference type="Pfam" id="PF17123">
    <property type="entry name" value="zf-RING_11"/>
    <property type="match status" value="1"/>
</dbReference>
<dbReference type="SUPFAM" id="SSF53300">
    <property type="entry name" value="vWA-like"/>
    <property type="match status" value="1"/>
</dbReference>
<feature type="compositionally biased region" description="Basic and acidic residues" evidence="2">
    <location>
        <begin position="421"/>
        <end position="443"/>
    </location>
</feature>
<protein>
    <submittedName>
        <fullName evidence="5">Uncharacterized protein</fullName>
    </submittedName>
</protein>
<dbReference type="PANTHER" id="PTHR10579">
    <property type="entry name" value="CALCIUM-ACTIVATED CHLORIDE CHANNEL REGULATOR"/>
    <property type="match status" value="1"/>
</dbReference>
<keyword evidence="1" id="KW-0479">Metal-binding</keyword>